<dbReference type="OrthoDB" id="8708708at2"/>
<dbReference type="AlphaFoldDB" id="A0A4Y9SL49"/>
<dbReference type="Proteomes" id="UP000298438">
    <property type="component" value="Unassembled WGS sequence"/>
</dbReference>
<sequence length="184" mass="19896">MNDKLLAQALLARRVEGDRLVLADDVLRRALDGSRSLTMGERTALAASPLTLRRFRTLAMERRARPVAANDAQWSGSPGLLRAAAAGDLERLVTDDGWWSIEFLPRGDGWQAILRLEAEAPFAGELLRERVAVRVVDGSGAQVLRERLDADGECEAAWPFAAAPAAHFQAAGARFAVLPVQGEG</sequence>
<protein>
    <submittedName>
        <fullName evidence="1">Uncharacterized protein</fullName>
    </submittedName>
</protein>
<evidence type="ECO:0000313" key="1">
    <source>
        <dbReference type="EMBL" id="TFW22432.1"/>
    </source>
</evidence>
<comment type="caution">
    <text evidence="1">The sequence shown here is derived from an EMBL/GenBank/DDBJ whole genome shotgun (WGS) entry which is preliminary data.</text>
</comment>
<proteinExistence type="predicted"/>
<organism evidence="1 2">
    <name type="scientific">Zemynaea arenosa</name>
    <dbReference type="NCBI Taxonomy" id="2561931"/>
    <lineage>
        <taxon>Bacteria</taxon>
        <taxon>Pseudomonadati</taxon>
        <taxon>Pseudomonadota</taxon>
        <taxon>Betaproteobacteria</taxon>
        <taxon>Burkholderiales</taxon>
        <taxon>Oxalobacteraceae</taxon>
        <taxon>Telluria group</taxon>
        <taxon>Zemynaea</taxon>
    </lineage>
</organism>
<name>A0A4Y9SL49_9BURK</name>
<dbReference type="RefSeq" id="WP_135206657.1">
    <property type="nucleotide sequence ID" value="NZ_SPVF01000106.1"/>
</dbReference>
<accession>A0A4Y9SL49</accession>
<gene>
    <name evidence="1" type="ORF">E4L96_07835</name>
</gene>
<keyword evidence="2" id="KW-1185">Reference proteome</keyword>
<reference evidence="1 2" key="1">
    <citation type="submission" date="2019-03" db="EMBL/GenBank/DDBJ databases">
        <title>Draft Genome Sequence of Massilia arenosa sp. nov., a Novel Massilia Species Isolated from a Sandy-loam Maize Soil.</title>
        <authorList>
            <person name="Raths R."/>
            <person name="Peta V."/>
            <person name="Bucking H."/>
        </authorList>
    </citation>
    <scope>NUCLEOTIDE SEQUENCE [LARGE SCALE GENOMIC DNA]</scope>
    <source>
        <strain evidence="1 2">MC02</strain>
    </source>
</reference>
<dbReference type="EMBL" id="SPVF01000106">
    <property type="protein sequence ID" value="TFW22432.1"/>
    <property type="molecule type" value="Genomic_DNA"/>
</dbReference>
<evidence type="ECO:0000313" key="2">
    <source>
        <dbReference type="Proteomes" id="UP000298438"/>
    </source>
</evidence>